<organism evidence="1">
    <name type="scientific">Arundo donax</name>
    <name type="common">Giant reed</name>
    <name type="synonym">Donax arundinaceus</name>
    <dbReference type="NCBI Taxonomy" id="35708"/>
    <lineage>
        <taxon>Eukaryota</taxon>
        <taxon>Viridiplantae</taxon>
        <taxon>Streptophyta</taxon>
        <taxon>Embryophyta</taxon>
        <taxon>Tracheophyta</taxon>
        <taxon>Spermatophyta</taxon>
        <taxon>Magnoliopsida</taxon>
        <taxon>Liliopsida</taxon>
        <taxon>Poales</taxon>
        <taxon>Poaceae</taxon>
        <taxon>PACMAD clade</taxon>
        <taxon>Arundinoideae</taxon>
        <taxon>Arundineae</taxon>
        <taxon>Arundo</taxon>
    </lineage>
</organism>
<sequence length="34" mass="4064">MVVMVPEVLRRDIVLMLFLCREKKLHYSGPRNYG</sequence>
<accession>A0A0A9A8J2</accession>
<reference evidence="1" key="1">
    <citation type="submission" date="2014-09" db="EMBL/GenBank/DDBJ databases">
        <authorList>
            <person name="Magalhaes I.L.F."/>
            <person name="Oliveira U."/>
            <person name="Santos F.R."/>
            <person name="Vidigal T.H.D.A."/>
            <person name="Brescovit A.D."/>
            <person name="Santos A.J."/>
        </authorList>
    </citation>
    <scope>NUCLEOTIDE SEQUENCE</scope>
    <source>
        <tissue evidence="1">Shoot tissue taken approximately 20 cm above the soil surface</tissue>
    </source>
</reference>
<dbReference type="EMBL" id="GBRH01254528">
    <property type="protein sequence ID" value="JAD43367.1"/>
    <property type="molecule type" value="Transcribed_RNA"/>
</dbReference>
<protein>
    <submittedName>
        <fullName evidence="1">Uncharacterized protein</fullName>
    </submittedName>
</protein>
<evidence type="ECO:0000313" key="1">
    <source>
        <dbReference type="EMBL" id="JAD43367.1"/>
    </source>
</evidence>
<name>A0A0A9A8J2_ARUDO</name>
<dbReference type="AlphaFoldDB" id="A0A0A9A8J2"/>
<reference evidence="1" key="2">
    <citation type="journal article" date="2015" name="Data Brief">
        <title>Shoot transcriptome of the giant reed, Arundo donax.</title>
        <authorList>
            <person name="Barrero R.A."/>
            <person name="Guerrero F.D."/>
            <person name="Moolhuijzen P."/>
            <person name="Goolsby J.A."/>
            <person name="Tidwell J."/>
            <person name="Bellgard S.E."/>
            <person name="Bellgard M.I."/>
        </authorList>
    </citation>
    <scope>NUCLEOTIDE SEQUENCE</scope>
    <source>
        <tissue evidence="1">Shoot tissue taken approximately 20 cm above the soil surface</tissue>
    </source>
</reference>
<proteinExistence type="predicted"/>